<evidence type="ECO:0000256" key="1">
    <source>
        <dbReference type="SAM" id="Phobius"/>
    </source>
</evidence>
<keyword evidence="1" id="KW-0472">Membrane</keyword>
<dbReference type="OMA" id="AFNQTDY"/>
<sequence length="351" mass="40781">MLAMTKKSSKALRAAFFVTFVFVVLTFLRLQRSSTYFNPHITVQFGKQVDWSRFAYTQYVTDTDYLCNSVMLFESLHRLGSKADRLMMYPDYFSVSDDDNSREAKLLRIARDKYGVRLRPIQVQSRDGGDQTWAESYTKLLAFNQTDYDRVLSLDSDSTVLQPMDELFLLPPSPVAMPRAYWLNPNDRTLSSQLILIQPSRFEFNRIMNAINNASSGDYDMEIMNDLYRDSAFVLPHRPYDLLTGEFRGKFHETYLGNPLEEWDPCAILNETKFLHFSDWPVAKPWITAPQHIIEEKQPTCDFNPLTGQEDDCRALNIWLAIYDDFKKRREVICYADTAIASNQKDAFTTT</sequence>
<keyword evidence="1" id="KW-0812">Transmembrane</keyword>
<name>A0A1V6P0A8_PENDC</name>
<keyword evidence="3" id="KW-1185">Reference proteome</keyword>
<dbReference type="EMBL" id="MDYL01000025">
    <property type="protein sequence ID" value="OQD70247.1"/>
    <property type="molecule type" value="Genomic_DNA"/>
</dbReference>
<feature type="transmembrane region" description="Helical" evidence="1">
    <location>
        <begin position="12"/>
        <end position="30"/>
    </location>
</feature>
<comment type="caution">
    <text evidence="2">The sequence shown here is derived from an EMBL/GenBank/DDBJ whole genome shotgun (WGS) entry which is preliminary data.</text>
</comment>
<dbReference type="InterPro" id="IPR029044">
    <property type="entry name" value="Nucleotide-diphossugar_trans"/>
</dbReference>
<dbReference type="PANTHER" id="PTHR11183">
    <property type="entry name" value="GLYCOGENIN SUBFAMILY MEMBER"/>
    <property type="match status" value="1"/>
</dbReference>
<dbReference type="Gene3D" id="3.90.550.10">
    <property type="entry name" value="Spore Coat Polysaccharide Biosynthesis Protein SpsA, Chain A"/>
    <property type="match status" value="1"/>
</dbReference>
<accession>A0A1V6P0A8</accession>
<dbReference type="AlphaFoldDB" id="A0A1V6P0A8"/>
<keyword evidence="1" id="KW-1133">Transmembrane helix</keyword>
<dbReference type="STRING" id="69771.A0A1V6P0A8"/>
<dbReference type="OrthoDB" id="2014201at2759"/>
<reference evidence="3" key="1">
    <citation type="journal article" date="2017" name="Nat. Microbiol.">
        <title>Global analysis of biosynthetic gene clusters reveals vast potential of secondary metabolite production in Penicillium species.</title>
        <authorList>
            <person name="Nielsen J.C."/>
            <person name="Grijseels S."/>
            <person name="Prigent S."/>
            <person name="Ji B."/>
            <person name="Dainat J."/>
            <person name="Nielsen K.F."/>
            <person name="Frisvad J.C."/>
            <person name="Workman M."/>
            <person name="Nielsen J."/>
        </authorList>
    </citation>
    <scope>NUCLEOTIDE SEQUENCE [LARGE SCALE GENOMIC DNA]</scope>
    <source>
        <strain evidence="3">IBT 11843</strain>
    </source>
</reference>
<gene>
    <name evidence="2" type="ORF">PENDEC_c025G02030</name>
</gene>
<dbReference type="SUPFAM" id="SSF53448">
    <property type="entry name" value="Nucleotide-diphospho-sugar transferases"/>
    <property type="match status" value="1"/>
</dbReference>
<proteinExistence type="predicted"/>
<dbReference type="InterPro" id="IPR050587">
    <property type="entry name" value="GNT1/Glycosyltrans_8"/>
</dbReference>
<evidence type="ECO:0000313" key="3">
    <source>
        <dbReference type="Proteomes" id="UP000191522"/>
    </source>
</evidence>
<protein>
    <recommendedName>
        <fullName evidence="4">Nucleotide-diphospho-sugar transferase</fullName>
    </recommendedName>
</protein>
<dbReference type="Proteomes" id="UP000191522">
    <property type="component" value="Unassembled WGS sequence"/>
</dbReference>
<organism evidence="2 3">
    <name type="scientific">Penicillium decumbens</name>
    <dbReference type="NCBI Taxonomy" id="69771"/>
    <lineage>
        <taxon>Eukaryota</taxon>
        <taxon>Fungi</taxon>
        <taxon>Dikarya</taxon>
        <taxon>Ascomycota</taxon>
        <taxon>Pezizomycotina</taxon>
        <taxon>Eurotiomycetes</taxon>
        <taxon>Eurotiomycetidae</taxon>
        <taxon>Eurotiales</taxon>
        <taxon>Aspergillaceae</taxon>
        <taxon>Penicillium</taxon>
    </lineage>
</organism>
<evidence type="ECO:0000313" key="2">
    <source>
        <dbReference type="EMBL" id="OQD70247.1"/>
    </source>
</evidence>
<evidence type="ECO:0008006" key="4">
    <source>
        <dbReference type="Google" id="ProtNLM"/>
    </source>
</evidence>